<dbReference type="PANTHER" id="PTHR43776">
    <property type="entry name" value="TRANSPORT ATP-BINDING PROTEIN"/>
    <property type="match status" value="1"/>
</dbReference>
<dbReference type="GO" id="GO:0016887">
    <property type="term" value="F:ATP hydrolysis activity"/>
    <property type="evidence" value="ECO:0007669"/>
    <property type="project" value="InterPro"/>
</dbReference>
<dbReference type="NCBIfam" id="NF007739">
    <property type="entry name" value="PRK10419.1"/>
    <property type="match status" value="2"/>
</dbReference>
<organism evidence="6">
    <name type="scientific">Candidatus Atribacter allofermentans</name>
    <dbReference type="NCBI Taxonomy" id="1852833"/>
    <lineage>
        <taxon>Bacteria</taxon>
        <taxon>Pseudomonadati</taxon>
        <taxon>Atribacterota</taxon>
        <taxon>Atribacteria</taxon>
        <taxon>Atribacterales</taxon>
        <taxon>Atribacteraceae</taxon>
        <taxon>Atribacter</taxon>
    </lineage>
</organism>
<dbReference type="InterPro" id="IPR003593">
    <property type="entry name" value="AAA+_ATPase"/>
</dbReference>
<dbReference type="SMART" id="SM00382">
    <property type="entry name" value="AAA"/>
    <property type="match status" value="2"/>
</dbReference>
<evidence type="ECO:0000259" key="5">
    <source>
        <dbReference type="PROSITE" id="PS50893"/>
    </source>
</evidence>
<keyword evidence="2" id="KW-0813">Transport</keyword>
<dbReference type="FunFam" id="3.40.50.300:FF:000016">
    <property type="entry name" value="Oligopeptide ABC transporter ATP-binding component"/>
    <property type="match status" value="2"/>
</dbReference>
<dbReference type="InterPro" id="IPR027417">
    <property type="entry name" value="P-loop_NTPase"/>
</dbReference>
<gene>
    <name evidence="6" type="primary">gsiA</name>
    <name evidence="6" type="ORF">BWY41_01470</name>
</gene>
<feature type="domain" description="ABC transporter" evidence="5">
    <location>
        <begin position="347"/>
        <end position="598"/>
    </location>
</feature>
<dbReference type="GO" id="GO:0005524">
    <property type="term" value="F:ATP binding"/>
    <property type="evidence" value="ECO:0007669"/>
    <property type="project" value="UniProtKB-KW"/>
</dbReference>
<comment type="similarity">
    <text evidence="1">Belongs to the ABC transporter superfamily.</text>
</comment>
<dbReference type="Pfam" id="PF00005">
    <property type="entry name" value="ABC_tran"/>
    <property type="match status" value="2"/>
</dbReference>
<dbReference type="PROSITE" id="PS00211">
    <property type="entry name" value="ABC_TRANSPORTER_1"/>
    <property type="match status" value="2"/>
</dbReference>
<dbReference type="InterPro" id="IPR003439">
    <property type="entry name" value="ABC_transporter-like_ATP-bd"/>
</dbReference>
<dbReference type="EC" id="3.6.3.-" evidence="6"/>
<evidence type="ECO:0000313" key="6">
    <source>
        <dbReference type="EMBL" id="OQA56565.1"/>
    </source>
</evidence>
<keyword evidence="4 6" id="KW-0067">ATP-binding</keyword>
<accession>A0A1V5SPZ6</accession>
<proteinExistence type="inferred from homology"/>
<evidence type="ECO:0000256" key="1">
    <source>
        <dbReference type="ARBA" id="ARBA00005417"/>
    </source>
</evidence>
<evidence type="ECO:0000256" key="3">
    <source>
        <dbReference type="ARBA" id="ARBA00022741"/>
    </source>
</evidence>
<reference evidence="6" key="1">
    <citation type="submission" date="2017-02" db="EMBL/GenBank/DDBJ databases">
        <title>Delving into the versatile metabolic prowess of the omnipresent phylum Bacteroidetes.</title>
        <authorList>
            <person name="Nobu M.K."/>
            <person name="Mei R."/>
            <person name="Narihiro T."/>
            <person name="Kuroda K."/>
            <person name="Liu W.-T."/>
        </authorList>
    </citation>
    <scope>NUCLEOTIDE SEQUENCE</scope>
    <source>
        <strain evidence="6">ADurb.Bin276</strain>
    </source>
</reference>
<dbReference type="SUPFAM" id="SSF52540">
    <property type="entry name" value="P-loop containing nucleoside triphosphate hydrolases"/>
    <property type="match status" value="2"/>
</dbReference>
<dbReference type="GO" id="GO:0055085">
    <property type="term" value="P:transmembrane transport"/>
    <property type="evidence" value="ECO:0007669"/>
    <property type="project" value="UniProtKB-ARBA"/>
</dbReference>
<name>A0A1V5SPZ6_9BACT</name>
<evidence type="ECO:0000256" key="2">
    <source>
        <dbReference type="ARBA" id="ARBA00022448"/>
    </source>
</evidence>
<comment type="caution">
    <text evidence="6">The sequence shown here is derived from an EMBL/GenBank/DDBJ whole genome shotgun (WGS) entry which is preliminary data.</text>
</comment>
<dbReference type="Proteomes" id="UP000485569">
    <property type="component" value="Unassembled WGS sequence"/>
</dbReference>
<dbReference type="PROSITE" id="PS50893">
    <property type="entry name" value="ABC_TRANSPORTER_2"/>
    <property type="match status" value="2"/>
</dbReference>
<dbReference type="AlphaFoldDB" id="A0A1V5SPZ6"/>
<dbReference type="InterPro" id="IPR013563">
    <property type="entry name" value="Oligopep_ABC_C"/>
</dbReference>
<sequence>MLLSVRGLKTYFYMGNEVIKAVNEVDFDLGEGEILGIVGESGSGKSVCARSILRILPVPPAKISGEIYFKGEDLLKLNESQMQGIRGKEISMIFQEPMTSLNPVLTIGQQIAESIIFHQKLNKTEAWQKTIEILELVKIPEASRRAKEYPHQLSGGMKQRAMIAMALSSNPSFLIADEPTTALDVTIQKQILYLVKDIQGKLGTSVLFITHNLGVIAEIAEKVLVMYAGKILEYASVEELFYQPQHPYTSGLLKSLPRLDAPQGTELNTIPGRVPPLSALPQGCVFHPRCSLAEKKCREEEPPLFKLSENHLSRCWKSDQIEKQDSRTKISTFLVGNQKKFSDDYLLNVKNLTKHFPIKSSMFSKERKYVRAVEKTSLSLAKGEVLGLVGESGCGKTTLGMCILRLIEPTGGEVIFRDKNIVQLKDEDLLSMRKHMQIIFQDPFGSLNPRTKIKDIVREPLFIHKLAESKSDEEAKIIKLLGEVGLDETCANKYPHELSGGQRQRVAIARALAVSPEFIVCDECVSALDVSVQAQIINLLEDLKNKKNLSYLFISHDLSVTKHISDRVGIMYLGKIVEMADSENICSSPKHPYTKALISSVPIPDPNLKREYIPLTEEIPSPINIPTGCGFHTRCPFVTEKCKTLEPELKEVEKGWLVACHFV</sequence>
<protein>
    <submittedName>
        <fullName evidence="6">Glutathione import ATP-binding protein GsiA</fullName>
        <ecNumber evidence="6">3.6.3.-</ecNumber>
    </submittedName>
</protein>
<dbReference type="InterPro" id="IPR050319">
    <property type="entry name" value="ABC_transp_ATP-bind"/>
</dbReference>
<dbReference type="PANTHER" id="PTHR43776:SF7">
    <property type="entry name" value="D,D-DIPEPTIDE TRANSPORT ATP-BINDING PROTEIN DDPF-RELATED"/>
    <property type="match status" value="1"/>
</dbReference>
<dbReference type="Pfam" id="PF08352">
    <property type="entry name" value="oligo_HPY"/>
    <property type="match status" value="2"/>
</dbReference>
<dbReference type="NCBIfam" id="TIGR01727">
    <property type="entry name" value="oligo_HPY"/>
    <property type="match status" value="2"/>
</dbReference>
<keyword evidence="6" id="KW-0378">Hydrolase</keyword>
<dbReference type="Gene3D" id="3.40.50.300">
    <property type="entry name" value="P-loop containing nucleotide triphosphate hydrolases"/>
    <property type="match status" value="2"/>
</dbReference>
<dbReference type="GO" id="GO:0015833">
    <property type="term" value="P:peptide transport"/>
    <property type="evidence" value="ECO:0007669"/>
    <property type="project" value="InterPro"/>
</dbReference>
<dbReference type="CDD" id="cd03257">
    <property type="entry name" value="ABC_NikE_OppD_transporters"/>
    <property type="match status" value="2"/>
</dbReference>
<keyword evidence="3" id="KW-0547">Nucleotide-binding</keyword>
<dbReference type="EMBL" id="MWBQ01000115">
    <property type="protein sequence ID" value="OQA56565.1"/>
    <property type="molecule type" value="Genomic_DNA"/>
</dbReference>
<evidence type="ECO:0000256" key="4">
    <source>
        <dbReference type="ARBA" id="ARBA00022840"/>
    </source>
</evidence>
<dbReference type="NCBIfam" id="NF008453">
    <property type="entry name" value="PRK11308.1"/>
    <property type="match status" value="2"/>
</dbReference>
<feature type="domain" description="ABC transporter" evidence="5">
    <location>
        <begin position="5"/>
        <end position="253"/>
    </location>
</feature>
<dbReference type="InterPro" id="IPR017871">
    <property type="entry name" value="ABC_transporter-like_CS"/>
</dbReference>